<reference evidence="2 3" key="1">
    <citation type="submission" date="2018-10" db="EMBL/GenBank/DDBJ databases">
        <title>Dokdonia luteus sp. nov., isolated from sea water.</title>
        <authorList>
            <person name="Zhou L.Y."/>
            <person name="Du Z.J."/>
        </authorList>
    </citation>
    <scope>NUCLEOTIDE SEQUENCE [LARGE SCALE GENOMIC DNA]</scope>
    <source>
        <strain evidence="2 3">SH27</strain>
    </source>
</reference>
<feature type="region of interest" description="Disordered" evidence="1">
    <location>
        <begin position="110"/>
        <end position="132"/>
    </location>
</feature>
<proteinExistence type="predicted"/>
<organism evidence="2 3">
    <name type="scientific">Dokdonia sinensis</name>
    <dbReference type="NCBI Taxonomy" id="2479847"/>
    <lineage>
        <taxon>Bacteria</taxon>
        <taxon>Pseudomonadati</taxon>
        <taxon>Bacteroidota</taxon>
        <taxon>Flavobacteriia</taxon>
        <taxon>Flavobacteriales</taxon>
        <taxon>Flavobacteriaceae</taxon>
        <taxon>Dokdonia</taxon>
    </lineage>
</organism>
<evidence type="ECO:0000313" key="3">
    <source>
        <dbReference type="Proteomes" id="UP000281985"/>
    </source>
</evidence>
<dbReference type="AlphaFoldDB" id="A0A3M0G5J1"/>
<protein>
    <recommendedName>
        <fullName evidence="4">Carboxypeptidase-like regulatory domain-containing protein</fullName>
    </recommendedName>
</protein>
<dbReference type="OrthoDB" id="1427655at2"/>
<evidence type="ECO:0008006" key="4">
    <source>
        <dbReference type="Google" id="ProtNLM"/>
    </source>
</evidence>
<accession>A0A3M0G5J1</accession>
<evidence type="ECO:0000256" key="1">
    <source>
        <dbReference type="SAM" id="MobiDB-lite"/>
    </source>
</evidence>
<dbReference type="RefSeq" id="WP_121918509.1">
    <property type="nucleotide sequence ID" value="NZ_REFV01000018.1"/>
</dbReference>
<name>A0A3M0G5J1_9FLAO</name>
<dbReference type="InterPro" id="IPR008969">
    <property type="entry name" value="CarboxyPept-like_regulatory"/>
</dbReference>
<dbReference type="Proteomes" id="UP000281985">
    <property type="component" value="Unassembled WGS sequence"/>
</dbReference>
<dbReference type="EMBL" id="REFV01000018">
    <property type="protein sequence ID" value="RMB56369.1"/>
    <property type="molecule type" value="Genomic_DNA"/>
</dbReference>
<gene>
    <name evidence="2" type="ORF">EAX61_14900</name>
</gene>
<dbReference type="SUPFAM" id="SSF49464">
    <property type="entry name" value="Carboxypeptidase regulatory domain-like"/>
    <property type="match status" value="1"/>
</dbReference>
<keyword evidence="3" id="KW-1185">Reference proteome</keyword>
<comment type="caution">
    <text evidence="2">The sequence shown here is derived from an EMBL/GenBank/DDBJ whole genome shotgun (WGS) entry which is preliminary data.</text>
</comment>
<feature type="compositionally biased region" description="Basic and acidic residues" evidence="1">
    <location>
        <begin position="118"/>
        <end position="128"/>
    </location>
</feature>
<sequence length="244" mass="27913">MRGKVLNDTIDKASLNLVNITFKKGAITDSNGSFIIPVRLRDTINISAVQYEPRQFVVSEKIYSDQTVYFYLIPKITVLQNVDISNTNLSGNLLSDATQIKENAHLLPGDLGLQENTAPERTREERRLYTGSTRGADQVGRYNARFDIPLAAVINGITGKTKRLKKHIAVSNYQTKVWQYRDQFPDEFYIEECNIPQALIEDFVYYAIDDEELPSTDKVDKIKLFAFFMVKAKKYLDLRATEKQ</sequence>
<evidence type="ECO:0000313" key="2">
    <source>
        <dbReference type="EMBL" id="RMB56369.1"/>
    </source>
</evidence>